<dbReference type="CDD" id="cd02042">
    <property type="entry name" value="ParAB_family"/>
    <property type="match status" value="1"/>
</dbReference>
<proteinExistence type="predicted"/>
<gene>
    <name evidence="2" type="ORF">H9806_00825</name>
</gene>
<dbReference type="InterPro" id="IPR027417">
    <property type="entry name" value="P-loop_NTPase"/>
</dbReference>
<dbReference type="Pfam" id="PF13614">
    <property type="entry name" value="AAA_31"/>
    <property type="match status" value="1"/>
</dbReference>
<dbReference type="InterPro" id="IPR025669">
    <property type="entry name" value="AAA_dom"/>
</dbReference>
<dbReference type="AlphaFoldDB" id="A0A9E2KQJ0"/>
<protein>
    <submittedName>
        <fullName evidence="2">ParA family protein</fullName>
    </submittedName>
</protein>
<dbReference type="InterPro" id="IPR050678">
    <property type="entry name" value="DNA_Partitioning_ATPase"/>
</dbReference>
<dbReference type="Proteomes" id="UP000823844">
    <property type="component" value="Unassembled WGS sequence"/>
</dbReference>
<dbReference type="PANTHER" id="PTHR13696:SF99">
    <property type="entry name" value="COBYRINIC ACID AC-DIAMIDE SYNTHASE"/>
    <property type="match status" value="1"/>
</dbReference>
<dbReference type="SUPFAM" id="SSF52540">
    <property type="entry name" value="P-loop containing nucleoside triphosphate hydrolases"/>
    <property type="match status" value="1"/>
</dbReference>
<name>A0A9E2KQJ0_9LACO</name>
<organism evidence="2 3">
    <name type="scientific">Candidatus Lactobacillus pullistercoris</name>
    <dbReference type="NCBI Taxonomy" id="2838636"/>
    <lineage>
        <taxon>Bacteria</taxon>
        <taxon>Bacillati</taxon>
        <taxon>Bacillota</taxon>
        <taxon>Bacilli</taxon>
        <taxon>Lactobacillales</taxon>
        <taxon>Lactobacillaceae</taxon>
        <taxon>Lactobacillus</taxon>
    </lineage>
</organism>
<evidence type="ECO:0000313" key="3">
    <source>
        <dbReference type="Proteomes" id="UP000823844"/>
    </source>
</evidence>
<dbReference type="EMBL" id="JAHLFT010000012">
    <property type="protein sequence ID" value="MBU3827715.1"/>
    <property type="molecule type" value="Genomic_DNA"/>
</dbReference>
<dbReference type="Gene3D" id="3.40.50.300">
    <property type="entry name" value="P-loop containing nucleotide triphosphate hydrolases"/>
    <property type="match status" value="1"/>
</dbReference>
<feature type="domain" description="AAA" evidence="1">
    <location>
        <begin position="6"/>
        <end position="156"/>
    </location>
</feature>
<reference evidence="2" key="2">
    <citation type="submission" date="2021-04" db="EMBL/GenBank/DDBJ databases">
        <authorList>
            <person name="Gilroy R."/>
        </authorList>
    </citation>
    <scope>NUCLEOTIDE SEQUENCE</scope>
    <source>
        <strain evidence="2">F6-686</strain>
    </source>
</reference>
<reference evidence="2" key="1">
    <citation type="journal article" date="2021" name="PeerJ">
        <title>Extensive microbial diversity within the chicken gut microbiome revealed by metagenomics and culture.</title>
        <authorList>
            <person name="Gilroy R."/>
            <person name="Ravi A."/>
            <person name="Getino M."/>
            <person name="Pursley I."/>
            <person name="Horton D.L."/>
            <person name="Alikhan N.F."/>
            <person name="Baker D."/>
            <person name="Gharbi K."/>
            <person name="Hall N."/>
            <person name="Watson M."/>
            <person name="Adriaenssens E.M."/>
            <person name="Foster-Nyarko E."/>
            <person name="Jarju S."/>
            <person name="Secka A."/>
            <person name="Antonio M."/>
            <person name="Oren A."/>
            <person name="Chaudhuri R.R."/>
            <person name="La Ragione R."/>
            <person name="Hildebrand F."/>
            <person name="Pallen M.J."/>
        </authorList>
    </citation>
    <scope>NUCLEOTIDE SEQUENCE</scope>
    <source>
        <strain evidence="2">F6-686</strain>
    </source>
</reference>
<accession>A0A9E2KQJ0</accession>
<comment type="caution">
    <text evidence="2">The sequence shown here is derived from an EMBL/GenBank/DDBJ whole genome shotgun (WGS) entry which is preliminary data.</text>
</comment>
<evidence type="ECO:0000313" key="2">
    <source>
        <dbReference type="EMBL" id="MBU3827715.1"/>
    </source>
</evidence>
<dbReference type="PANTHER" id="PTHR13696">
    <property type="entry name" value="P-LOOP CONTAINING NUCLEOSIDE TRIPHOSPHATE HYDROLASE"/>
    <property type="match status" value="1"/>
</dbReference>
<sequence length="272" mass="30456">MAKQQIIATFAAVKGGVGKTTLTYNFGEYIAARGLSVLFLDLDAQCNLTHRYGFFKDCPTVADILLDNQVDPASLIQNVKPNISIIPGSMSLDTVETQLATESTKYTRLMRWLVQNHNLTDQYSFILIDTHPGFTTATKNAALISDYILCPITPSADSYSSKFDLDYRLGELRKEASDPITGKSYVDARLRFVGNMIKPNTNSSRTLLAQLEQDPNTIAIVPDREIFNKTGLLKQSLVDLAQDRNVYLKYQAFFDQINTTFNDLAADMWNLK</sequence>
<evidence type="ECO:0000259" key="1">
    <source>
        <dbReference type="Pfam" id="PF13614"/>
    </source>
</evidence>